<keyword evidence="2" id="KW-1185">Reference proteome</keyword>
<evidence type="ECO:0000313" key="2">
    <source>
        <dbReference type="Proteomes" id="UP000240357"/>
    </source>
</evidence>
<evidence type="ECO:0000313" key="1">
    <source>
        <dbReference type="EMBL" id="PSR55879.1"/>
    </source>
</evidence>
<protein>
    <submittedName>
        <fullName evidence="1">Uncharacterized protein</fullName>
    </submittedName>
</protein>
<organism evidence="1 2">
    <name type="scientific">Adhaeribacter arboris</name>
    <dbReference type="NCBI Taxonomy" id="2072846"/>
    <lineage>
        <taxon>Bacteria</taxon>
        <taxon>Pseudomonadati</taxon>
        <taxon>Bacteroidota</taxon>
        <taxon>Cytophagia</taxon>
        <taxon>Cytophagales</taxon>
        <taxon>Hymenobacteraceae</taxon>
        <taxon>Adhaeribacter</taxon>
    </lineage>
</organism>
<dbReference type="Proteomes" id="UP000240357">
    <property type="component" value="Unassembled WGS sequence"/>
</dbReference>
<dbReference type="EMBL" id="PYFT01000001">
    <property type="protein sequence ID" value="PSR55879.1"/>
    <property type="molecule type" value="Genomic_DNA"/>
</dbReference>
<gene>
    <name evidence="1" type="ORF">AHMF7605_21435</name>
</gene>
<name>A0A2T2YK63_9BACT</name>
<dbReference type="AlphaFoldDB" id="A0A2T2YK63"/>
<comment type="caution">
    <text evidence="1">The sequence shown here is derived from an EMBL/GenBank/DDBJ whole genome shotgun (WGS) entry which is preliminary data.</text>
</comment>
<proteinExistence type="predicted"/>
<dbReference type="RefSeq" id="WP_106932061.1">
    <property type="nucleotide sequence ID" value="NZ_PYFT01000001.1"/>
</dbReference>
<accession>A0A2T2YK63</accession>
<reference evidence="1 2" key="1">
    <citation type="submission" date="2018-03" db="EMBL/GenBank/DDBJ databases">
        <title>Adhaeribacter sp. HMF7605 Genome sequencing and assembly.</title>
        <authorList>
            <person name="Kang H."/>
            <person name="Kang J."/>
            <person name="Cha I."/>
            <person name="Kim H."/>
            <person name="Joh K."/>
        </authorList>
    </citation>
    <scope>NUCLEOTIDE SEQUENCE [LARGE SCALE GENOMIC DNA]</scope>
    <source>
        <strain evidence="1 2">HMF7605</strain>
    </source>
</reference>
<sequence>MLWCYLVGEVTRLPRGRRAPFNSSRRSKLPSLLRRDASFLGTGTFDNTQSLQVAAITQDMKPGGLAQFFKST</sequence>